<organism evidence="14 15">
    <name type="scientific">Suhomyces tanzawaensis NRRL Y-17324</name>
    <dbReference type="NCBI Taxonomy" id="984487"/>
    <lineage>
        <taxon>Eukaryota</taxon>
        <taxon>Fungi</taxon>
        <taxon>Dikarya</taxon>
        <taxon>Ascomycota</taxon>
        <taxon>Saccharomycotina</taxon>
        <taxon>Pichiomycetes</taxon>
        <taxon>Debaryomycetaceae</taxon>
        <taxon>Suhomyces</taxon>
    </lineage>
</organism>
<dbReference type="EMBL" id="KV453910">
    <property type="protein sequence ID" value="ODV80617.1"/>
    <property type="molecule type" value="Genomic_DNA"/>
</dbReference>
<keyword evidence="15" id="KW-1185">Reference proteome</keyword>
<evidence type="ECO:0000256" key="10">
    <source>
        <dbReference type="SAM" id="MobiDB-lite"/>
    </source>
</evidence>
<dbReference type="InterPro" id="IPR018846">
    <property type="entry name" value="Beta-prop_RSE1/DDB1/CPSF1_1st"/>
</dbReference>
<evidence type="ECO:0000259" key="12">
    <source>
        <dbReference type="Pfam" id="PF10433"/>
    </source>
</evidence>
<evidence type="ECO:0000313" key="15">
    <source>
        <dbReference type="Proteomes" id="UP000094285"/>
    </source>
</evidence>
<evidence type="ECO:0000256" key="8">
    <source>
        <dbReference type="ARBA" id="ARBA00039443"/>
    </source>
</evidence>
<evidence type="ECO:0000256" key="4">
    <source>
        <dbReference type="ARBA" id="ARBA00023242"/>
    </source>
</evidence>
<feature type="domain" description="RSE1/DDB1/CPSF1 first beta-propeller" evidence="12">
    <location>
        <begin position="13"/>
        <end position="409"/>
    </location>
</feature>
<comment type="similarity">
    <text evidence="6">Belongs to the CFT1 family.</text>
</comment>
<feature type="domain" description="RSE1/DDB1/CPSF1 second beta-propeller" evidence="13">
    <location>
        <begin position="514"/>
        <end position="895"/>
    </location>
</feature>
<dbReference type="InterPro" id="IPR058543">
    <property type="entry name" value="Beta-prop_RSE1/DDB1/CPSF1_2nd"/>
</dbReference>
<dbReference type="FunFam" id="2.130.10.10:FF:001516">
    <property type="entry name" value="Protein CFT1"/>
    <property type="match status" value="1"/>
</dbReference>
<dbReference type="Proteomes" id="UP000094285">
    <property type="component" value="Unassembled WGS sequence"/>
</dbReference>
<dbReference type="Pfam" id="PF03178">
    <property type="entry name" value="CPSF_A"/>
    <property type="match status" value="1"/>
</dbReference>
<evidence type="ECO:0000256" key="2">
    <source>
        <dbReference type="ARBA" id="ARBA00022664"/>
    </source>
</evidence>
<feature type="domain" description="RSE1/DDB1/CPSF1 C-terminal" evidence="11">
    <location>
        <begin position="963"/>
        <end position="1300"/>
    </location>
</feature>
<evidence type="ECO:0000256" key="6">
    <source>
        <dbReference type="ARBA" id="ARBA00038304"/>
    </source>
</evidence>
<dbReference type="GO" id="GO:0006369">
    <property type="term" value="P:termination of RNA polymerase II transcription"/>
    <property type="evidence" value="ECO:0007669"/>
    <property type="project" value="EnsemblFungi"/>
</dbReference>
<evidence type="ECO:0000256" key="7">
    <source>
        <dbReference type="ARBA" id="ARBA00039187"/>
    </source>
</evidence>
<keyword evidence="4" id="KW-0539">Nucleus</keyword>
<dbReference type="GO" id="GO:0003723">
    <property type="term" value="F:RNA binding"/>
    <property type="evidence" value="ECO:0007669"/>
    <property type="project" value="UniProtKB-KW"/>
</dbReference>
<dbReference type="Gene3D" id="2.130.10.10">
    <property type="entry name" value="YVTN repeat-like/Quinoprotein amine dehydrogenase"/>
    <property type="match status" value="2"/>
</dbReference>
<evidence type="ECO:0000256" key="3">
    <source>
        <dbReference type="ARBA" id="ARBA00022884"/>
    </source>
</evidence>
<evidence type="ECO:0000256" key="1">
    <source>
        <dbReference type="ARBA" id="ARBA00004123"/>
    </source>
</evidence>
<dbReference type="STRING" id="984487.A0A1E4SMI2"/>
<sequence length="1337" mass="151081">MDAYHEFIEPTRVSHCVGANFISPSVKHLIVGKATLLQVFEVITLKLAKPGQPQHHLKLVEQYKLHGLITDLKPLRTIENPELDYLMVATKFAKFSIIKWDHYNHTISTVSLHFYENLIQNSTYEKLSRTLLLLEPTFNSISCVRFKNLLTFLPFETLDDDEDDDDDDDADADSPNREKVPDQLFDSSFLVDAQNLESSIGNIVDLQFLHHFREPTMGVLSLKSNTWAGILPKVKDNIQFMVLTLDVISKTAVSVFKVENLPYDIDRIIPLKAPLNGSLLVGCNELIHVDNGGIVRRIAVNAFTSAITASSKSYADQTDLNLKLEGSSFVQIPQDHRLLMIMERGGFYYVNFEVDGKAIKSFVIEPIDKSAYQNIEAAFVTETAILDNNLMFIGSANGSSPLISWDYQESHKTREEQVEINKEEDMDDDEDLYNEEEEDGGNKKVVITNSMIEYTKHDELVNNGPISNFTLGYYNTEKYKSKLRNPNFDEVSIISNGGTHEQGKLNIITPSIHPTISSSLSFSQINRMWTINKKYLITSDDVNSKSDIFQFEKSFARLSSDDFISDQSTIAMHELNNGKFILQITSKAIRLYDSSFKLLLAIDEIKDDEIVNTTLKDEFLMLFLSRGDVKIFAINTYNETYTTLEIPKILNDTIITSGYITNSTLLNAVLKDVNLLLNKGVKRKHSSASKLEDATDPKSAPVSDIKTKTFILVTGDNRIVAFNRFHNQRCYQLNDVSIFTDQLTLGFFDPNSSDPDPFIKQVMLNELGDEKHKEEYLTILTIGGQVLMYKLFHDGENYRFVKEKDLALTGASMTAYSIGTAIERRMAYFPNLNGYTGIFVTGVTPFLILKPTHSIPRIFKFTKISVVSVAPYDDSKVQNGLIFLDNDKNARIGNLPLDFNYENTWPIKQIHIGELIKSITYHESSNAYVLSTFTEIPYDCLDEENNPIVGIDKTKPGALSYKGSIKLISPINWSVIDSVELKDNEIGMTIKSMALDVGSSVKKFKNKKEFIVIGTGKYRMEDLSSNGSFLILEIIDIIPEPGRPETNHKFKEVFKEDTRGAVTSVCEVSGRFLVSQGQKVIVRDLQDDGVVPVAFLDTSVYVTESKSFGNLLILGDSLKSIWLVGFDAEPFRMIMLGKDLQSLDVNCADFIVKDEDIYVLIADNNNILHLVQYDPEDPSSLNGQRLINKASFAVNSSVTCMRSLPKVEETYDYEQGKKGVRLTGDFQSIASTIDGSFINVFPLSEASYRRLYIIQQQLIDKEYHYCGLNPRLNRFGGLSVTMNDINTKPILDYDVIRGYAKLNIDRRNYLASKVGSKQGMYEIWKDLIECEIVLRNL</sequence>
<gene>
    <name evidence="14" type="ORF">CANTADRAFT_88547</name>
</gene>
<dbReference type="Pfam" id="PF23726">
    <property type="entry name" value="Beta-prop_RSE1_2nd"/>
    <property type="match status" value="1"/>
</dbReference>
<accession>A0A1E4SMI2</accession>
<dbReference type="GO" id="GO:0006397">
    <property type="term" value="P:mRNA processing"/>
    <property type="evidence" value="ECO:0007669"/>
    <property type="project" value="UniProtKB-KW"/>
</dbReference>
<comment type="subcellular location">
    <subcellularLocation>
        <location evidence="1">Nucleus</location>
    </subcellularLocation>
</comment>
<feature type="compositionally biased region" description="Acidic residues" evidence="10">
    <location>
        <begin position="160"/>
        <end position="172"/>
    </location>
</feature>
<dbReference type="RefSeq" id="XP_020065739.1">
    <property type="nucleotide sequence ID" value="XM_020211468.1"/>
</dbReference>
<evidence type="ECO:0000256" key="5">
    <source>
        <dbReference type="ARBA" id="ARBA00037232"/>
    </source>
</evidence>
<dbReference type="GO" id="GO:0005847">
    <property type="term" value="C:mRNA cleavage and polyadenylation specificity factor complex"/>
    <property type="evidence" value="ECO:0007669"/>
    <property type="project" value="EnsemblFungi"/>
</dbReference>
<comment type="function">
    <text evidence="5">RNA-binding component of the cleavage and polyadenylation factor (CPF) complex, which plays a key role in polyadenylation-dependent pre-mRNA 3'-end formation and cooperates with cleavage factors including the CFIA complex and NAB4/CFIB. Involved in poly(A) site recognition. May be involved in coupling transcription termination and mRNA 3'-end formation.</text>
</comment>
<dbReference type="OrthoDB" id="6109at2759"/>
<name>A0A1E4SMI2_9ASCO</name>
<dbReference type="Pfam" id="PF10433">
    <property type="entry name" value="Beta-prop_RSE1_1st"/>
    <property type="match status" value="1"/>
</dbReference>
<evidence type="ECO:0000259" key="13">
    <source>
        <dbReference type="Pfam" id="PF23726"/>
    </source>
</evidence>
<evidence type="ECO:0000256" key="9">
    <source>
        <dbReference type="ARBA" id="ARBA00041264"/>
    </source>
</evidence>
<evidence type="ECO:0000313" key="14">
    <source>
        <dbReference type="EMBL" id="ODV80617.1"/>
    </source>
</evidence>
<feature type="region of interest" description="Disordered" evidence="10">
    <location>
        <begin position="160"/>
        <end position="180"/>
    </location>
</feature>
<protein>
    <recommendedName>
        <fullName evidence="8">Protein CFT1</fullName>
    </recommendedName>
    <alternativeName>
        <fullName evidence="9">Cleavage factor two protein 1</fullName>
    </alternativeName>
    <alternativeName>
        <fullName evidence="7">Protein cft1</fullName>
    </alternativeName>
</protein>
<dbReference type="PANTHER" id="PTHR10644">
    <property type="entry name" value="DNA REPAIR/RNA PROCESSING CPSF FAMILY"/>
    <property type="match status" value="1"/>
</dbReference>
<dbReference type="InterPro" id="IPR015943">
    <property type="entry name" value="WD40/YVTN_repeat-like_dom_sf"/>
</dbReference>
<keyword evidence="2" id="KW-0507">mRNA processing</keyword>
<keyword evidence="3" id="KW-0694">RNA-binding</keyword>
<proteinExistence type="inferred from homology"/>
<dbReference type="InterPro" id="IPR004871">
    <property type="entry name" value="RSE1/DDB1/CPSF1_C"/>
</dbReference>
<dbReference type="GeneID" id="30985604"/>
<evidence type="ECO:0000259" key="11">
    <source>
        <dbReference type="Pfam" id="PF03178"/>
    </source>
</evidence>
<dbReference type="InterPro" id="IPR050358">
    <property type="entry name" value="RSE1/DDB1/CFT1"/>
</dbReference>
<reference evidence="15" key="1">
    <citation type="submission" date="2016-05" db="EMBL/GenBank/DDBJ databases">
        <title>Comparative genomics of biotechnologically important yeasts.</title>
        <authorList>
            <consortium name="DOE Joint Genome Institute"/>
            <person name="Riley R."/>
            <person name="Haridas S."/>
            <person name="Wolfe K.H."/>
            <person name="Lopes M.R."/>
            <person name="Hittinger C.T."/>
            <person name="Goker M."/>
            <person name="Salamov A."/>
            <person name="Wisecaver J."/>
            <person name="Long T.M."/>
            <person name="Aerts A.L."/>
            <person name="Barry K."/>
            <person name="Choi C."/>
            <person name="Clum A."/>
            <person name="Coughlan A.Y."/>
            <person name="Deshpande S."/>
            <person name="Douglass A.P."/>
            <person name="Hanson S.J."/>
            <person name="Klenk H.-P."/>
            <person name="Labutti K."/>
            <person name="Lapidus A."/>
            <person name="Lindquist E."/>
            <person name="Lipzen A."/>
            <person name="Meier-Kolthoff J.P."/>
            <person name="Ohm R.A."/>
            <person name="Otillar R.P."/>
            <person name="Pangilinan J."/>
            <person name="Peng Y."/>
            <person name="Rokas A."/>
            <person name="Rosa C.A."/>
            <person name="Scheuner C."/>
            <person name="Sibirny A.A."/>
            <person name="Slot J.C."/>
            <person name="Stielow J.B."/>
            <person name="Sun H."/>
            <person name="Kurtzman C.P."/>
            <person name="Blackwell M."/>
            <person name="Grigoriev I.V."/>
            <person name="Jeffries T.W."/>
        </authorList>
    </citation>
    <scope>NUCLEOTIDE SEQUENCE [LARGE SCALE GENOMIC DNA]</scope>
    <source>
        <strain evidence="15">NRRL Y-17324</strain>
    </source>
</reference>